<dbReference type="AlphaFoldDB" id="A0A1C3Z405"/>
<dbReference type="PANTHER" id="PTHR38438">
    <property type="entry name" value="RIBOFLAVIN TRANSPORTER RIBU"/>
    <property type="match status" value="1"/>
</dbReference>
<comment type="subcellular location">
    <subcellularLocation>
        <location evidence="1">Cell membrane</location>
        <topology evidence="1">Multi-pass membrane protein</topology>
    </subcellularLocation>
</comment>
<dbReference type="GO" id="GO:0032217">
    <property type="term" value="F:riboflavin transmembrane transporter activity"/>
    <property type="evidence" value="ECO:0007669"/>
    <property type="project" value="UniProtKB-UniRule"/>
</dbReference>
<keyword evidence="6 9" id="KW-1133">Transmembrane helix</keyword>
<evidence type="ECO:0000256" key="8">
    <source>
        <dbReference type="PIRNR" id="PIRNR037778"/>
    </source>
</evidence>
<dbReference type="PIRSF" id="PIRSF037778">
    <property type="entry name" value="UCP037778_transp_RibU"/>
    <property type="match status" value="1"/>
</dbReference>
<protein>
    <recommendedName>
        <fullName evidence="8">Riboflavin transporter</fullName>
    </recommendedName>
</protein>
<comment type="function">
    <text evidence="8">Probably a riboflavin-binding protein that interacts with the energy-coupling factor (ECF) ABC-transporter complex.</text>
</comment>
<accession>A0A1C3Z405</accession>
<proteinExistence type="inferred from homology"/>
<organism evidence="10 11">
    <name type="scientific">Weissella bombi</name>
    <dbReference type="NCBI Taxonomy" id="1505725"/>
    <lineage>
        <taxon>Bacteria</taxon>
        <taxon>Bacillati</taxon>
        <taxon>Bacillota</taxon>
        <taxon>Bacilli</taxon>
        <taxon>Lactobacillales</taxon>
        <taxon>Lactobacillaceae</taxon>
        <taxon>Weissella</taxon>
    </lineage>
</organism>
<keyword evidence="7 8" id="KW-0472">Membrane</keyword>
<evidence type="ECO:0000256" key="1">
    <source>
        <dbReference type="ARBA" id="ARBA00004651"/>
    </source>
</evidence>
<evidence type="ECO:0000256" key="5">
    <source>
        <dbReference type="ARBA" id="ARBA00022692"/>
    </source>
</evidence>
<sequence>MEPIFLLSVLGDLRVMNKTRRLTIVALLSAISFVLMIFPQFPILPGASFLKIDFSIVPVLLGALILGLKQGYAILILRSVLKLLLNNEGPGDLIGIPMNIIGMATLITIIIVIINRKQVTKGSFVMGGLLGTVGLTVVMVILNYIYAVPLYAVFANFDIKATIGMTKYIVGMVVPFNLIEGFILSAVSALVFFSIRHVLARMHSQLN</sequence>
<dbReference type="Pfam" id="PF12822">
    <property type="entry name" value="ECF_trnsprt"/>
    <property type="match status" value="1"/>
</dbReference>
<evidence type="ECO:0000313" key="10">
    <source>
        <dbReference type="EMBL" id="SCB77101.1"/>
    </source>
</evidence>
<evidence type="ECO:0000256" key="3">
    <source>
        <dbReference type="ARBA" id="ARBA00022448"/>
    </source>
</evidence>
<dbReference type="GO" id="GO:0005886">
    <property type="term" value="C:plasma membrane"/>
    <property type="evidence" value="ECO:0007669"/>
    <property type="project" value="UniProtKB-SubCell"/>
</dbReference>
<evidence type="ECO:0000256" key="7">
    <source>
        <dbReference type="ARBA" id="ARBA00023136"/>
    </source>
</evidence>
<evidence type="ECO:0000256" key="6">
    <source>
        <dbReference type="ARBA" id="ARBA00022989"/>
    </source>
</evidence>
<comment type="similarity">
    <text evidence="2 8">Belongs to the prokaryotic riboflavin transporter (P-RFT) (TC 2.A.87) family.</text>
</comment>
<dbReference type="InterPro" id="IPR024529">
    <property type="entry name" value="ECF_trnsprt_substrate-spec"/>
</dbReference>
<dbReference type="Proteomes" id="UP000199268">
    <property type="component" value="Unassembled WGS sequence"/>
</dbReference>
<dbReference type="Gene3D" id="1.10.1760.20">
    <property type="match status" value="1"/>
</dbReference>
<name>A0A1C3Z405_9LACO</name>
<keyword evidence="5 9" id="KW-0812">Transmembrane</keyword>
<evidence type="ECO:0000313" key="11">
    <source>
        <dbReference type="Proteomes" id="UP000199268"/>
    </source>
</evidence>
<feature type="transmembrane region" description="Helical" evidence="9">
    <location>
        <begin position="126"/>
        <end position="148"/>
    </location>
</feature>
<reference evidence="11" key="1">
    <citation type="submission" date="2016-08" db="EMBL/GenBank/DDBJ databases">
        <authorList>
            <person name="Varghese N."/>
            <person name="Submissions Spin"/>
        </authorList>
    </citation>
    <scope>NUCLEOTIDE SEQUENCE [LARGE SCALE GENOMIC DNA]</scope>
    <source>
        <strain evidence="11">R-53094</strain>
    </source>
</reference>
<dbReference type="EMBL" id="FMAO01000001">
    <property type="protein sequence ID" value="SCB77101.1"/>
    <property type="molecule type" value="Genomic_DNA"/>
</dbReference>
<dbReference type="InterPro" id="IPR025720">
    <property type="entry name" value="RibU"/>
</dbReference>
<evidence type="ECO:0000256" key="2">
    <source>
        <dbReference type="ARBA" id="ARBA00005540"/>
    </source>
</evidence>
<gene>
    <name evidence="10" type="ORF">GA0061074_101294</name>
</gene>
<keyword evidence="4 8" id="KW-1003">Cell membrane</keyword>
<keyword evidence="11" id="KW-1185">Reference proteome</keyword>
<feature type="transmembrane region" description="Helical" evidence="9">
    <location>
        <begin position="56"/>
        <end position="81"/>
    </location>
</feature>
<dbReference type="STRING" id="1505725.GA0061074_101294"/>
<keyword evidence="3 8" id="KW-0813">Transport</keyword>
<evidence type="ECO:0000256" key="9">
    <source>
        <dbReference type="SAM" id="Phobius"/>
    </source>
</evidence>
<evidence type="ECO:0000256" key="4">
    <source>
        <dbReference type="ARBA" id="ARBA00022475"/>
    </source>
</evidence>
<feature type="transmembrane region" description="Helical" evidence="9">
    <location>
        <begin position="22"/>
        <end position="44"/>
    </location>
</feature>
<feature type="transmembrane region" description="Helical" evidence="9">
    <location>
        <begin position="168"/>
        <end position="193"/>
    </location>
</feature>
<feature type="transmembrane region" description="Helical" evidence="9">
    <location>
        <begin position="93"/>
        <end position="114"/>
    </location>
</feature>
<dbReference type="PANTHER" id="PTHR38438:SF1">
    <property type="entry name" value="RIBOFLAVIN TRANSPORTER RIBU"/>
    <property type="match status" value="1"/>
</dbReference>